<comment type="caution">
    <text evidence="1">The sequence shown here is derived from an EMBL/GenBank/DDBJ whole genome shotgun (WGS) entry which is preliminary data.</text>
</comment>
<dbReference type="Proteomes" id="UP001164929">
    <property type="component" value="Chromosome 10"/>
</dbReference>
<sequence>MMVKQFIQSLKRVTFNYYTEIPTRKIDS</sequence>
<proteinExistence type="predicted"/>
<evidence type="ECO:0000313" key="1">
    <source>
        <dbReference type="EMBL" id="KAJ6981183.1"/>
    </source>
</evidence>
<dbReference type="AlphaFoldDB" id="A0AAD6M900"/>
<protein>
    <submittedName>
        <fullName evidence="1">Uncharacterized protein</fullName>
    </submittedName>
</protein>
<dbReference type="EMBL" id="JAQIZT010000010">
    <property type="protein sequence ID" value="KAJ6981183.1"/>
    <property type="molecule type" value="Genomic_DNA"/>
</dbReference>
<name>A0AAD6M900_9ROSI</name>
<evidence type="ECO:0000313" key="2">
    <source>
        <dbReference type="Proteomes" id="UP001164929"/>
    </source>
</evidence>
<gene>
    <name evidence="1" type="ORF">NC653_024549</name>
</gene>
<keyword evidence="2" id="KW-1185">Reference proteome</keyword>
<organism evidence="1 2">
    <name type="scientific">Populus alba x Populus x berolinensis</name>
    <dbReference type="NCBI Taxonomy" id="444605"/>
    <lineage>
        <taxon>Eukaryota</taxon>
        <taxon>Viridiplantae</taxon>
        <taxon>Streptophyta</taxon>
        <taxon>Embryophyta</taxon>
        <taxon>Tracheophyta</taxon>
        <taxon>Spermatophyta</taxon>
        <taxon>Magnoliopsida</taxon>
        <taxon>eudicotyledons</taxon>
        <taxon>Gunneridae</taxon>
        <taxon>Pentapetalae</taxon>
        <taxon>rosids</taxon>
        <taxon>fabids</taxon>
        <taxon>Malpighiales</taxon>
        <taxon>Salicaceae</taxon>
        <taxon>Saliceae</taxon>
        <taxon>Populus</taxon>
    </lineage>
</organism>
<reference evidence="1" key="1">
    <citation type="journal article" date="2023" name="Mol. Ecol. Resour.">
        <title>Chromosome-level genome assembly of a triploid poplar Populus alba 'Berolinensis'.</title>
        <authorList>
            <person name="Chen S."/>
            <person name="Yu Y."/>
            <person name="Wang X."/>
            <person name="Wang S."/>
            <person name="Zhang T."/>
            <person name="Zhou Y."/>
            <person name="He R."/>
            <person name="Meng N."/>
            <person name="Wang Y."/>
            <person name="Liu W."/>
            <person name="Liu Z."/>
            <person name="Liu J."/>
            <person name="Guo Q."/>
            <person name="Huang H."/>
            <person name="Sederoff R.R."/>
            <person name="Wang G."/>
            <person name="Qu G."/>
            <person name="Chen S."/>
        </authorList>
    </citation>
    <scope>NUCLEOTIDE SEQUENCE</scope>
    <source>
        <strain evidence="1">SC-2020</strain>
    </source>
</reference>
<accession>A0AAD6M900</accession>